<dbReference type="GeneID" id="87636693"/>
<gene>
    <name evidence="1" type="ORF">HUT09_36110</name>
</gene>
<reference evidence="1 2" key="1">
    <citation type="submission" date="2020-06" db="EMBL/GenBank/DDBJ databases">
        <title>Genome mining for natural products.</title>
        <authorList>
            <person name="Zhang B."/>
            <person name="Shi J."/>
            <person name="Ge H."/>
        </authorList>
    </citation>
    <scope>NUCLEOTIDE SEQUENCE [LARGE SCALE GENOMIC DNA]</scope>
    <source>
        <strain evidence="1 2">NA06532</strain>
        <plasmid evidence="1 2">unnamed1</plasmid>
    </source>
</reference>
<geneLocation type="plasmid" evidence="1 2">
    <name>unnamed1</name>
</geneLocation>
<dbReference type="EMBL" id="CP054927">
    <property type="protein sequence ID" value="QKW47939.1"/>
    <property type="molecule type" value="Genomic_DNA"/>
</dbReference>
<accession>A0A7H8N0K0</accession>
<dbReference type="RefSeq" id="WP_176145811.1">
    <property type="nucleotide sequence ID" value="NZ_CP054927.1"/>
</dbReference>
<organism evidence="1 2">
    <name type="scientific">Streptomyces microflavus</name>
    <name type="common">Streptomyces lipmanii</name>
    <dbReference type="NCBI Taxonomy" id="1919"/>
    <lineage>
        <taxon>Bacteria</taxon>
        <taxon>Bacillati</taxon>
        <taxon>Actinomycetota</taxon>
        <taxon>Actinomycetes</taxon>
        <taxon>Kitasatosporales</taxon>
        <taxon>Streptomycetaceae</taxon>
        <taxon>Streptomyces</taxon>
    </lineage>
</organism>
<dbReference type="AlphaFoldDB" id="A0A7H8N0K0"/>
<evidence type="ECO:0000313" key="1">
    <source>
        <dbReference type="EMBL" id="QKW47939.1"/>
    </source>
</evidence>
<evidence type="ECO:0000313" key="2">
    <source>
        <dbReference type="Proteomes" id="UP000509345"/>
    </source>
</evidence>
<protein>
    <submittedName>
        <fullName evidence="1">Uncharacterized protein</fullName>
    </submittedName>
</protein>
<name>A0A7H8N0K0_STRMI</name>
<sequence length="135" mass="15245">MPVAEASPVLQDVQAPGYLGVGRLAELATDLRPLLEQTARAGTTTTWKAIRQRLPTLGGLHRDDESVLLWLVDDERDQGEPLLSALVTVGDRQMHPRFPTIAEQLGVTAGRYPTQQRSTWSYEVLKAHQRWRHRR</sequence>
<proteinExistence type="predicted"/>
<keyword evidence="1" id="KW-0614">Plasmid</keyword>
<dbReference type="Proteomes" id="UP000509345">
    <property type="component" value="Plasmid unnamed1"/>
</dbReference>